<evidence type="ECO:0000313" key="7">
    <source>
        <dbReference type="Proteomes" id="UP000274920"/>
    </source>
</evidence>
<dbReference type="RefSeq" id="WP_125129397.1">
    <property type="nucleotide sequence ID" value="NZ_RHJS01000002.1"/>
</dbReference>
<dbReference type="InterPro" id="IPR024934">
    <property type="entry name" value="Rubredoxin-like_dom"/>
</dbReference>
<comment type="cofactor">
    <cofactor evidence="1">
        <name>FMN</name>
        <dbReference type="ChEBI" id="CHEBI:58210"/>
    </cofactor>
</comment>
<keyword evidence="7" id="KW-1185">Reference proteome</keyword>
<dbReference type="PANTHER" id="PTHR43567:SF1">
    <property type="entry name" value="FLAVOREDOXIN"/>
    <property type="match status" value="1"/>
</dbReference>
<comment type="cofactor">
    <cofactor evidence="2">
        <name>Fe(3+)</name>
        <dbReference type="ChEBI" id="CHEBI:29034"/>
    </cofactor>
</comment>
<accession>A0A3R8R874</accession>
<dbReference type="InterPro" id="IPR048574">
    <property type="entry name" value="RUBY_RBDX"/>
</dbReference>
<evidence type="ECO:0000259" key="5">
    <source>
        <dbReference type="PROSITE" id="PS50903"/>
    </source>
</evidence>
<dbReference type="Pfam" id="PF21349">
    <property type="entry name" value="RUBY_RBDX"/>
    <property type="match status" value="1"/>
</dbReference>
<dbReference type="InterPro" id="IPR052174">
    <property type="entry name" value="Flavoredoxin"/>
</dbReference>
<evidence type="ECO:0000256" key="2">
    <source>
        <dbReference type="ARBA" id="ARBA00001965"/>
    </source>
</evidence>
<proteinExistence type="inferred from homology"/>
<dbReference type="Proteomes" id="UP000274920">
    <property type="component" value="Unassembled WGS sequence"/>
</dbReference>
<dbReference type="Gene3D" id="2.30.110.10">
    <property type="entry name" value="Electron Transport, Fmn-binding Protein, Chain A"/>
    <property type="match status" value="1"/>
</dbReference>
<dbReference type="Gene3D" id="2.20.28.10">
    <property type="match status" value="1"/>
</dbReference>
<evidence type="ECO:0000256" key="3">
    <source>
        <dbReference type="ARBA" id="ARBA00022630"/>
    </source>
</evidence>
<dbReference type="GO" id="GO:0005506">
    <property type="term" value="F:iron ion binding"/>
    <property type="evidence" value="ECO:0007669"/>
    <property type="project" value="InterPro"/>
</dbReference>
<organism evidence="6 7">
    <name type="scientific">Schaedlerella arabinosiphila</name>
    <dbReference type="NCBI Taxonomy" id="2044587"/>
    <lineage>
        <taxon>Bacteria</taxon>
        <taxon>Bacillati</taxon>
        <taxon>Bacillota</taxon>
        <taxon>Clostridia</taxon>
        <taxon>Lachnospirales</taxon>
        <taxon>Lachnospiraceae</taxon>
        <taxon>Schaedlerella</taxon>
    </lineage>
</organism>
<dbReference type="SUPFAM" id="SSF57802">
    <property type="entry name" value="Rubredoxin-like"/>
    <property type="match status" value="1"/>
</dbReference>
<dbReference type="GO" id="GO:0016646">
    <property type="term" value="F:oxidoreductase activity, acting on the CH-NH group of donors, NAD or NADP as acceptor"/>
    <property type="evidence" value="ECO:0007669"/>
    <property type="project" value="UniProtKB-ARBA"/>
</dbReference>
<name>A0A3R8R874_9FIRM</name>
<dbReference type="InterPro" id="IPR002563">
    <property type="entry name" value="Flavin_Rdtase-like_dom"/>
</dbReference>
<dbReference type="SMART" id="SM00903">
    <property type="entry name" value="Flavin_Reduct"/>
    <property type="match status" value="1"/>
</dbReference>
<evidence type="ECO:0000313" key="6">
    <source>
        <dbReference type="EMBL" id="RRK34240.1"/>
    </source>
</evidence>
<reference evidence="6" key="1">
    <citation type="submission" date="2018-10" db="EMBL/GenBank/DDBJ databases">
        <title>Schaedlerella arabinophila gen. nov. sp. nov., isolated from the mouse intestinal tract and comparative analysis with the genome of the closely related altered Schaedler flora strain ASF502.</title>
        <authorList>
            <person name="Miyake S."/>
            <person name="Soh M."/>
            <person name="Seedorf H."/>
        </authorList>
    </citation>
    <scope>NUCLEOTIDE SEQUENCE [LARGE SCALE GENOMIC DNA]</scope>
    <source>
        <strain evidence="6">DSM 106076</strain>
    </source>
</reference>
<dbReference type="AlphaFoldDB" id="A0A3R8R874"/>
<dbReference type="PROSITE" id="PS50903">
    <property type="entry name" value="RUBREDOXIN_LIKE"/>
    <property type="match status" value="1"/>
</dbReference>
<sequence>MDKKAMYKLTYGLFVLTAKADGKDNGCIINTAIQAASEPNQMSIAVNKANFTHDMIKQTGEFTVSVISQDAGFELFKRFGFQSGRDADKFAGFAAYETGANGIRYITEGTNAYISVKVEKTQDLGSHTMFIGTITDMEVLSQTPSVTYEYYQNNIKPRPQASAAAKEGKTVWHCRICGYEYVGAEIPEDFICPLCKHPASDFEKVVS</sequence>
<dbReference type="PANTHER" id="PTHR43567">
    <property type="entry name" value="FLAVOREDOXIN-RELATED-RELATED"/>
    <property type="match status" value="1"/>
</dbReference>
<dbReference type="CDD" id="cd00350">
    <property type="entry name" value="rubredoxin_like"/>
    <property type="match status" value="1"/>
</dbReference>
<feature type="domain" description="Rubredoxin-like" evidence="5">
    <location>
        <begin position="169"/>
        <end position="205"/>
    </location>
</feature>
<evidence type="ECO:0000256" key="4">
    <source>
        <dbReference type="ARBA" id="ARBA00038054"/>
    </source>
</evidence>
<dbReference type="InterPro" id="IPR012349">
    <property type="entry name" value="Split_barrel_FMN-bd"/>
</dbReference>
<gene>
    <name evidence="6" type="ORF">EBB54_25085</name>
</gene>
<dbReference type="EMBL" id="RHJS01000002">
    <property type="protein sequence ID" value="RRK34240.1"/>
    <property type="molecule type" value="Genomic_DNA"/>
</dbReference>
<comment type="similarity">
    <text evidence="4">Belongs to the flavoredoxin family.</text>
</comment>
<dbReference type="GO" id="GO:0010181">
    <property type="term" value="F:FMN binding"/>
    <property type="evidence" value="ECO:0007669"/>
    <property type="project" value="InterPro"/>
</dbReference>
<evidence type="ECO:0000256" key="1">
    <source>
        <dbReference type="ARBA" id="ARBA00001917"/>
    </source>
</evidence>
<dbReference type="SUPFAM" id="SSF50475">
    <property type="entry name" value="FMN-binding split barrel"/>
    <property type="match status" value="1"/>
</dbReference>
<dbReference type="Pfam" id="PF01613">
    <property type="entry name" value="Flavin_Reduct"/>
    <property type="match status" value="1"/>
</dbReference>
<protein>
    <submittedName>
        <fullName evidence="6">Flavin reductase</fullName>
    </submittedName>
</protein>
<comment type="caution">
    <text evidence="6">The sequence shown here is derived from an EMBL/GenBank/DDBJ whole genome shotgun (WGS) entry which is preliminary data.</text>
</comment>
<keyword evidence="3" id="KW-0285">Flavoprotein</keyword>